<dbReference type="AlphaFoldDB" id="A0A2V2YT47"/>
<dbReference type="OrthoDB" id="2990127at2"/>
<keyword evidence="1" id="KW-1133">Transmembrane helix</keyword>
<feature type="transmembrane region" description="Helical" evidence="1">
    <location>
        <begin position="7"/>
        <end position="24"/>
    </location>
</feature>
<reference evidence="2 3" key="1">
    <citation type="submission" date="2018-05" db="EMBL/GenBank/DDBJ databases">
        <title>Genomic Encyclopedia of Type Strains, Phase III (KMG-III): the genomes of soil and plant-associated and newly described type strains.</title>
        <authorList>
            <person name="Whitman W."/>
        </authorList>
    </citation>
    <scope>NUCLEOTIDE SEQUENCE [LARGE SCALE GENOMIC DNA]</scope>
    <source>
        <strain evidence="2 3">CECT 5696</strain>
    </source>
</reference>
<protein>
    <submittedName>
        <fullName evidence="2">Uncharacterized protein</fullName>
    </submittedName>
</protein>
<keyword evidence="1" id="KW-0472">Membrane</keyword>
<comment type="caution">
    <text evidence="2">The sequence shown here is derived from an EMBL/GenBank/DDBJ whole genome shotgun (WGS) entry which is preliminary data.</text>
</comment>
<accession>A0A2V2YT47</accession>
<organism evidence="2 3">
    <name type="scientific">Paenibacillus cellulosilyticus</name>
    <dbReference type="NCBI Taxonomy" id="375489"/>
    <lineage>
        <taxon>Bacteria</taxon>
        <taxon>Bacillati</taxon>
        <taxon>Bacillota</taxon>
        <taxon>Bacilli</taxon>
        <taxon>Bacillales</taxon>
        <taxon>Paenibacillaceae</taxon>
        <taxon>Paenibacillus</taxon>
    </lineage>
</organism>
<proteinExistence type="predicted"/>
<sequence length="181" mass="20900">MSLTVSVLCIIISFIVGFIVSSFYNKYQNENRYDNIKKIAHLETSATIETQIKDGVQEYKLTEEFNSIKEIEYRKGIEEGEKRTLSRFSLTYEPFVEVRDTLLKRTAEVGYIMQMTYSGFLIGDPMKRVTQHEEKFKDENVKYLVDSVNGILNNIMLVADPLGIPVKVNKTPKIEKKKKGK</sequence>
<keyword evidence="1" id="KW-0812">Transmembrane</keyword>
<gene>
    <name evidence="2" type="ORF">DFQ01_109127</name>
</gene>
<name>A0A2V2YT47_9BACL</name>
<dbReference type="Proteomes" id="UP000246635">
    <property type="component" value="Unassembled WGS sequence"/>
</dbReference>
<dbReference type="RefSeq" id="WP_110044534.1">
    <property type="nucleotide sequence ID" value="NZ_CP054613.1"/>
</dbReference>
<evidence type="ECO:0000313" key="3">
    <source>
        <dbReference type="Proteomes" id="UP000246635"/>
    </source>
</evidence>
<keyword evidence="3" id="KW-1185">Reference proteome</keyword>
<evidence type="ECO:0000256" key="1">
    <source>
        <dbReference type="SAM" id="Phobius"/>
    </source>
</evidence>
<dbReference type="EMBL" id="QGTQ01000009">
    <property type="protein sequence ID" value="PWW02502.1"/>
    <property type="molecule type" value="Genomic_DNA"/>
</dbReference>
<evidence type="ECO:0000313" key="2">
    <source>
        <dbReference type="EMBL" id="PWW02502.1"/>
    </source>
</evidence>